<evidence type="ECO:0000313" key="2">
    <source>
        <dbReference type="Proteomes" id="UP000290106"/>
    </source>
</evidence>
<keyword evidence="2" id="KW-1185">Reference proteome</keyword>
<proteinExistence type="predicted"/>
<dbReference type="InterPro" id="IPR025466">
    <property type="entry name" value="DUF4317"/>
</dbReference>
<dbReference type="Pfam" id="PF14199">
    <property type="entry name" value="DUF4317"/>
    <property type="match status" value="1"/>
</dbReference>
<dbReference type="AlphaFoldDB" id="A0A4Q1RJL1"/>
<dbReference type="EMBL" id="SDKC01000001">
    <property type="protein sequence ID" value="RXS75954.1"/>
    <property type="molecule type" value="Genomic_DNA"/>
</dbReference>
<comment type="caution">
    <text evidence="1">The sequence shown here is derived from an EMBL/GenBank/DDBJ whole genome shotgun (WGS) entry which is preliminary data.</text>
</comment>
<dbReference type="OrthoDB" id="1642058at2"/>
<gene>
    <name evidence="1" type="ORF">ETP43_12570</name>
</gene>
<dbReference type="Proteomes" id="UP000290106">
    <property type="component" value="Unassembled WGS sequence"/>
</dbReference>
<organism evidence="1 2">
    <name type="scientific">Blautia faecicola</name>
    <dbReference type="NCBI Taxonomy" id="2509240"/>
    <lineage>
        <taxon>Bacteria</taxon>
        <taxon>Bacillati</taxon>
        <taxon>Bacillota</taxon>
        <taxon>Clostridia</taxon>
        <taxon>Lachnospirales</taxon>
        <taxon>Lachnospiraceae</taxon>
        <taxon>Blautia</taxon>
    </lineage>
</organism>
<name>A0A4Q1RJL1_9FIRM</name>
<reference evidence="1 2" key="1">
    <citation type="submission" date="2019-01" db="EMBL/GenBank/DDBJ databases">
        <title>Blautia sp. nov. KGMB01111 isolated human feces.</title>
        <authorList>
            <person name="Park J.-E."/>
            <person name="Kim J.-S."/>
            <person name="Park S.-H."/>
        </authorList>
    </citation>
    <scope>NUCLEOTIDE SEQUENCE [LARGE SCALE GENOMIC DNA]</scope>
    <source>
        <strain evidence="1 2">KGMB01111</strain>
    </source>
</reference>
<accession>A0A4Q1RJL1</accession>
<dbReference type="RefSeq" id="WP_117524690.1">
    <property type="nucleotide sequence ID" value="NZ_DAWBJR010000053.1"/>
</dbReference>
<evidence type="ECO:0000313" key="1">
    <source>
        <dbReference type="EMBL" id="RXS75954.1"/>
    </source>
</evidence>
<sequence length="207" mass="24009">MRINREDMLELTRRMTVKRSSMTRIAGAYMDRDGYVDGTFNTNFLKLSPADKEKNLALAKAVPFSETNVNLKRYPFPKEQMAAGTMWQLLNGIKKSGLKNDALMDIFYEIVGEQYRSYGDYAVYMFHDRYDIPVKAADHERVGESEEVYEYLICIFAPVSGDYEPGQPECGFLYPAFCDRSSDWNYVDIYQRNAERPHNELRKILGV</sequence>
<protein>
    <submittedName>
        <fullName evidence="1">DUF4317 family protein</fullName>
    </submittedName>
</protein>